<gene>
    <name evidence="1" type="ORF">RY831_04090</name>
</gene>
<name>A0ABU6J3V0_9BURK</name>
<reference evidence="1 2" key="1">
    <citation type="submission" date="2023-10" db="EMBL/GenBank/DDBJ databases">
        <title>Noviherbaspirillum sp. CPCC 100848 genome assembly.</title>
        <authorList>
            <person name="Li X.Y."/>
            <person name="Fang X.M."/>
        </authorList>
    </citation>
    <scope>NUCLEOTIDE SEQUENCE [LARGE SCALE GENOMIC DNA]</scope>
    <source>
        <strain evidence="1 2">CPCC 100848</strain>
    </source>
</reference>
<keyword evidence="2" id="KW-1185">Reference proteome</keyword>
<evidence type="ECO:0000313" key="2">
    <source>
        <dbReference type="Proteomes" id="UP001352263"/>
    </source>
</evidence>
<dbReference type="EMBL" id="JAWIIV010000002">
    <property type="protein sequence ID" value="MEC4718316.1"/>
    <property type="molecule type" value="Genomic_DNA"/>
</dbReference>
<organism evidence="1 2">
    <name type="scientific">Noviherbaspirillum album</name>
    <dbReference type="NCBI Taxonomy" id="3080276"/>
    <lineage>
        <taxon>Bacteria</taxon>
        <taxon>Pseudomonadati</taxon>
        <taxon>Pseudomonadota</taxon>
        <taxon>Betaproteobacteria</taxon>
        <taxon>Burkholderiales</taxon>
        <taxon>Oxalobacteraceae</taxon>
        <taxon>Noviherbaspirillum</taxon>
    </lineage>
</organism>
<dbReference type="Proteomes" id="UP001352263">
    <property type="component" value="Unassembled WGS sequence"/>
</dbReference>
<comment type="caution">
    <text evidence="1">The sequence shown here is derived from an EMBL/GenBank/DDBJ whole genome shotgun (WGS) entry which is preliminary data.</text>
</comment>
<accession>A0ABU6J3V0</accession>
<evidence type="ECO:0000313" key="1">
    <source>
        <dbReference type="EMBL" id="MEC4718316.1"/>
    </source>
</evidence>
<proteinExistence type="predicted"/>
<dbReference type="RefSeq" id="WP_326505065.1">
    <property type="nucleotide sequence ID" value="NZ_JAWIIV010000002.1"/>
</dbReference>
<protein>
    <submittedName>
        <fullName evidence="1">Uncharacterized protein</fullName>
    </submittedName>
</protein>
<sequence>MTNYETLKIGILSDPTTSNWLKDAVAKLDKRDPCDVIADIEMLNFLSNVRLQDLGIGAGAKISLSAIQERIFPGTPLLGHST</sequence>